<dbReference type="GO" id="GO:1990077">
    <property type="term" value="C:primosome complex"/>
    <property type="evidence" value="ECO:0007669"/>
    <property type="project" value="UniProtKB-KW"/>
</dbReference>
<dbReference type="Pfam" id="PF08275">
    <property type="entry name" value="DNAG_N"/>
    <property type="match status" value="1"/>
</dbReference>
<keyword evidence="7 12" id="KW-0863">Zinc-finger</keyword>
<dbReference type="Pfam" id="PF13662">
    <property type="entry name" value="Toprim_4"/>
    <property type="match status" value="1"/>
</dbReference>
<evidence type="ECO:0000256" key="11">
    <source>
        <dbReference type="ARBA" id="ARBA00023163"/>
    </source>
</evidence>
<evidence type="ECO:0000256" key="12">
    <source>
        <dbReference type="HAMAP-Rule" id="MF_00974"/>
    </source>
</evidence>
<reference evidence="17 18" key="1">
    <citation type="submission" date="2017-09" db="EMBL/GenBank/DDBJ databases">
        <title>Bacterial strain isolated from the female urinary microbiota.</title>
        <authorList>
            <person name="Thomas-White K."/>
            <person name="Kumar N."/>
            <person name="Forster S."/>
            <person name="Putonti C."/>
            <person name="Lawley T."/>
            <person name="Wolfe A.J."/>
        </authorList>
    </citation>
    <scope>NUCLEOTIDE SEQUENCE [LARGE SCALE GENOMIC DNA]</scope>
    <source>
        <strain evidence="17 18">UMB0680</strain>
    </source>
</reference>
<feature type="domain" description="Toprim" evidence="16">
    <location>
        <begin position="262"/>
        <end position="350"/>
    </location>
</feature>
<evidence type="ECO:0000313" key="17">
    <source>
        <dbReference type="EMBL" id="PMB99403.1"/>
    </source>
</evidence>
<comment type="caution">
    <text evidence="17">The sequence shown here is derived from an EMBL/GenBank/DDBJ whole genome shotgun (WGS) entry which is preliminary data.</text>
</comment>
<keyword evidence="18" id="KW-1185">Reference proteome</keyword>
<dbReference type="PIRSF" id="PIRSF002811">
    <property type="entry name" value="DnaG"/>
    <property type="match status" value="1"/>
</dbReference>
<keyword evidence="5 12" id="KW-0235">DNA replication</keyword>
<dbReference type="InterPro" id="IPR034151">
    <property type="entry name" value="TOPRIM_DnaG_bac"/>
</dbReference>
<evidence type="ECO:0000313" key="18">
    <source>
        <dbReference type="Proteomes" id="UP000235703"/>
    </source>
</evidence>
<keyword evidence="4 12" id="KW-0548">Nucleotidyltransferase</keyword>
<sequence>MAGLILREDIDEVRSRARLDDIIGEYVTLRSAGVGSMKGLCPFHDERTPSFHVRSQVGMYHCFGCGESGDVFTFLQKIDGLTFTEAVQRLSERVGVQLRYEEGGTGPDKEAIGQRQRLVDMHQVAQAFFTEYLGSPEAQIGRQYLADRGFDKQVCEKYGIGFAPRSWDALLKHLRGRGYNTEDIIASGLVSQGNRGIYDRFRGRLMWPINDVTGRTVGFGARKVFDDDQGPKYLNTPETPLYRKNQVLYGLDIAKRAIARSKRVVIVEGYTDVMAAHLAGVEQAVATCGTAFGAEHIKLIRRLLGDDSAHSGEVIFTFDGDEAGRKAALKAFEDDQKFVAQTFVAIAEDGMDPCDLRIQKGDAAVKALIGSRRPLFEFAITSTIERFDLDTAEGRVGAVRAAAPMVAGIRDSMLRPEYERFVAGAVGVDTADVHAAVRAAGRRAAAGGPGGGQQPTRDLRSQHPQQQQRQHPQQSPPGPGGPYGGPAVPPPGSPADQTGAEIAAYEQEFSGALANTPKLRIERGALQVAMQQPQYVNATLFDGLNGKVFSHPAHRAVHQAMKDAGGIRTAITDPASWPEKVLEAGPDQLRGLIGELAVTPLPATDGQGVERYSRGIIASLFDEDMTRIARELHSRLSRTDPNDPAATKLLEQLQVLERQRARLRALM</sequence>
<keyword evidence="1 12" id="KW-0240">DNA-directed RNA polymerase</keyword>
<keyword evidence="2 12" id="KW-0639">Primosome</keyword>
<dbReference type="Pfam" id="PF10410">
    <property type="entry name" value="DnaB_bind"/>
    <property type="match status" value="1"/>
</dbReference>
<dbReference type="CDD" id="cd03364">
    <property type="entry name" value="TOPRIM_DnaG_primases"/>
    <property type="match status" value="1"/>
</dbReference>
<feature type="region of interest" description="Disordered" evidence="15">
    <location>
        <begin position="441"/>
        <end position="498"/>
    </location>
</feature>
<dbReference type="RefSeq" id="WP_102160416.1">
    <property type="nucleotide sequence ID" value="NZ_PNFZ01000001.1"/>
</dbReference>
<dbReference type="SMART" id="SM00493">
    <property type="entry name" value="TOPRIM"/>
    <property type="match status" value="1"/>
</dbReference>
<dbReference type="InterPro" id="IPR006171">
    <property type="entry name" value="TOPRIM_dom"/>
</dbReference>
<evidence type="ECO:0000256" key="14">
    <source>
        <dbReference type="PIRSR" id="PIRSR002811-1"/>
    </source>
</evidence>
<dbReference type="SUPFAM" id="SSF57783">
    <property type="entry name" value="Zinc beta-ribbon"/>
    <property type="match status" value="1"/>
</dbReference>
<comment type="cofactor">
    <cofactor evidence="12 13 14">
        <name>Zn(2+)</name>
        <dbReference type="ChEBI" id="CHEBI:29105"/>
    </cofactor>
    <text evidence="12 13 14">Binds 1 zinc ion per monomer.</text>
</comment>
<keyword evidence="8 12" id="KW-0862">Zinc</keyword>
<dbReference type="OrthoDB" id="9803773at2"/>
<dbReference type="PANTHER" id="PTHR30313:SF2">
    <property type="entry name" value="DNA PRIMASE"/>
    <property type="match status" value="1"/>
</dbReference>
<dbReference type="GO" id="GO:0006269">
    <property type="term" value="P:DNA replication, synthesis of primer"/>
    <property type="evidence" value="ECO:0007669"/>
    <property type="project" value="UniProtKB-UniRule"/>
</dbReference>
<dbReference type="InterPro" id="IPR002694">
    <property type="entry name" value="Znf_CHC2"/>
</dbReference>
<accession>A0A2N6PL45</accession>
<dbReference type="Proteomes" id="UP000235703">
    <property type="component" value="Unassembled WGS sequence"/>
</dbReference>
<keyword evidence="3 12" id="KW-0808">Transferase</keyword>
<evidence type="ECO:0000256" key="13">
    <source>
        <dbReference type="PIRNR" id="PIRNR002811"/>
    </source>
</evidence>
<dbReference type="InterPro" id="IPR013173">
    <property type="entry name" value="DNA_primase_DnaG_DnaB-bd_dom"/>
</dbReference>
<dbReference type="GO" id="GO:0003677">
    <property type="term" value="F:DNA binding"/>
    <property type="evidence" value="ECO:0007669"/>
    <property type="project" value="UniProtKB-KW"/>
</dbReference>
<dbReference type="FunFam" id="3.90.580.10:FF:000001">
    <property type="entry name" value="DNA primase"/>
    <property type="match status" value="1"/>
</dbReference>
<dbReference type="Pfam" id="PF08278">
    <property type="entry name" value="DnaG_DnaB_bind"/>
    <property type="match status" value="1"/>
</dbReference>
<dbReference type="NCBIfam" id="TIGR01391">
    <property type="entry name" value="dnaG"/>
    <property type="match status" value="1"/>
</dbReference>
<dbReference type="InterPro" id="IPR013264">
    <property type="entry name" value="DNAG_N"/>
</dbReference>
<dbReference type="Gene3D" id="3.40.1360.10">
    <property type="match status" value="1"/>
</dbReference>
<feature type="compositionally biased region" description="Low complexity" evidence="15">
    <location>
        <begin position="462"/>
        <end position="473"/>
    </location>
</feature>
<comment type="function">
    <text evidence="12 13">RNA polymerase that catalyzes the synthesis of short RNA molecules used as primers for DNA polymerase during DNA replication.</text>
</comment>
<dbReference type="Gene3D" id="3.90.580.10">
    <property type="entry name" value="Zinc finger, CHC2-type domain"/>
    <property type="match status" value="1"/>
</dbReference>
<evidence type="ECO:0000256" key="2">
    <source>
        <dbReference type="ARBA" id="ARBA00022515"/>
    </source>
</evidence>
<evidence type="ECO:0000256" key="4">
    <source>
        <dbReference type="ARBA" id="ARBA00022695"/>
    </source>
</evidence>
<dbReference type="InterPro" id="IPR006295">
    <property type="entry name" value="DNA_primase_DnaG"/>
</dbReference>
<evidence type="ECO:0000256" key="8">
    <source>
        <dbReference type="ARBA" id="ARBA00022833"/>
    </source>
</evidence>
<evidence type="ECO:0000256" key="5">
    <source>
        <dbReference type="ARBA" id="ARBA00022705"/>
    </source>
</evidence>
<keyword evidence="11 12" id="KW-0804">Transcription</keyword>
<keyword evidence="6 12" id="KW-0479">Metal-binding</keyword>
<dbReference type="InterPro" id="IPR050219">
    <property type="entry name" value="DnaG_primase"/>
</dbReference>
<dbReference type="GO" id="GO:0005737">
    <property type="term" value="C:cytoplasm"/>
    <property type="evidence" value="ECO:0007669"/>
    <property type="project" value="TreeGrafter"/>
</dbReference>
<dbReference type="HAMAP" id="MF_00974">
    <property type="entry name" value="DNA_primase_DnaG"/>
    <property type="match status" value="1"/>
</dbReference>
<comment type="similarity">
    <text evidence="12 13">Belongs to the DnaG primase family.</text>
</comment>
<dbReference type="SMART" id="SM00400">
    <property type="entry name" value="ZnF_CHCC"/>
    <property type="match status" value="1"/>
</dbReference>
<comment type="subunit">
    <text evidence="12">Monomer. Interacts with DnaB.</text>
</comment>
<dbReference type="InterPro" id="IPR036977">
    <property type="entry name" value="DNA_primase_Znf_CHC2"/>
</dbReference>
<dbReference type="InterPro" id="IPR030846">
    <property type="entry name" value="DnaG_bac"/>
</dbReference>
<dbReference type="PROSITE" id="PS50880">
    <property type="entry name" value="TOPRIM"/>
    <property type="match status" value="1"/>
</dbReference>
<dbReference type="InterPro" id="IPR037068">
    <property type="entry name" value="DNA_primase_core_N_sf"/>
</dbReference>
<dbReference type="EMBL" id="PNFZ01000001">
    <property type="protein sequence ID" value="PMB99403.1"/>
    <property type="molecule type" value="Genomic_DNA"/>
</dbReference>
<evidence type="ECO:0000256" key="10">
    <source>
        <dbReference type="ARBA" id="ARBA00023125"/>
    </source>
</evidence>
<dbReference type="FunFam" id="3.90.980.10:FF:000001">
    <property type="entry name" value="DNA primase"/>
    <property type="match status" value="1"/>
</dbReference>
<evidence type="ECO:0000256" key="9">
    <source>
        <dbReference type="ARBA" id="ARBA00022842"/>
    </source>
</evidence>
<evidence type="ECO:0000256" key="6">
    <source>
        <dbReference type="ARBA" id="ARBA00022723"/>
    </source>
</evidence>
<proteinExistence type="inferred from homology"/>
<comment type="domain">
    <text evidence="12">Contains an N-terminal zinc-binding domain, a central core domain that contains the primase activity, and a C-terminal DnaB-binding domain.</text>
</comment>
<dbReference type="GO" id="GO:0000428">
    <property type="term" value="C:DNA-directed RNA polymerase complex"/>
    <property type="evidence" value="ECO:0007669"/>
    <property type="project" value="UniProtKB-KW"/>
</dbReference>
<protein>
    <recommendedName>
        <fullName evidence="12 13">DNA primase</fullName>
        <ecNumber evidence="12">2.7.7.101</ecNumber>
    </recommendedName>
</protein>
<evidence type="ECO:0000259" key="16">
    <source>
        <dbReference type="PROSITE" id="PS50880"/>
    </source>
</evidence>
<dbReference type="GO" id="GO:0003899">
    <property type="term" value="F:DNA-directed RNA polymerase activity"/>
    <property type="evidence" value="ECO:0007669"/>
    <property type="project" value="UniProtKB-UniRule"/>
</dbReference>
<evidence type="ECO:0000256" key="15">
    <source>
        <dbReference type="SAM" id="MobiDB-lite"/>
    </source>
</evidence>
<dbReference type="PANTHER" id="PTHR30313">
    <property type="entry name" value="DNA PRIMASE"/>
    <property type="match status" value="1"/>
</dbReference>
<dbReference type="GO" id="GO:0008270">
    <property type="term" value="F:zinc ion binding"/>
    <property type="evidence" value="ECO:0007669"/>
    <property type="project" value="UniProtKB-UniRule"/>
</dbReference>
<dbReference type="SUPFAM" id="SSF56731">
    <property type="entry name" value="DNA primase core"/>
    <property type="match status" value="1"/>
</dbReference>
<keyword evidence="9" id="KW-0460">Magnesium</keyword>
<keyword evidence="10 12" id="KW-0238">DNA-binding</keyword>
<feature type="zinc finger region" description="CHC2-type" evidence="12 14">
    <location>
        <begin position="41"/>
        <end position="65"/>
    </location>
</feature>
<dbReference type="EC" id="2.7.7.101" evidence="12"/>
<gene>
    <name evidence="12" type="primary">dnaG</name>
    <name evidence="17" type="ORF">CJ198_02470</name>
</gene>
<organism evidence="17 18">
    <name type="scientific">Brevibacterium luteolum</name>
    <dbReference type="NCBI Taxonomy" id="199591"/>
    <lineage>
        <taxon>Bacteria</taxon>
        <taxon>Bacillati</taxon>
        <taxon>Actinomycetota</taxon>
        <taxon>Actinomycetes</taxon>
        <taxon>Micrococcales</taxon>
        <taxon>Brevibacteriaceae</taxon>
        <taxon>Brevibacterium</taxon>
    </lineage>
</organism>
<dbReference type="InterPro" id="IPR019475">
    <property type="entry name" value="DNA_primase_DnaB-bd"/>
</dbReference>
<name>A0A2N6PL45_9MICO</name>
<dbReference type="Pfam" id="PF01807">
    <property type="entry name" value="Zn_ribbon_DnaG"/>
    <property type="match status" value="1"/>
</dbReference>
<evidence type="ECO:0000256" key="3">
    <source>
        <dbReference type="ARBA" id="ARBA00022679"/>
    </source>
</evidence>
<dbReference type="AlphaFoldDB" id="A0A2N6PL45"/>
<evidence type="ECO:0000256" key="7">
    <source>
        <dbReference type="ARBA" id="ARBA00022771"/>
    </source>
</evidence>
<comment type="catalytic activity">
    <reaction evidence="12">
        <text>ssDNA + n NTP = ssDNA/pppN(pN)n-1 hybrid + (n-1) diphosphate.</text>
        <dbReference type="EC" id="2.7.7.101"/>
    </reaction>
</comment>
<dbReference type="Gene3D" id="3.90.980.10">
    <property type="entry name" value="DNA primase, catalytic core, N-terminal domain"/>
    <property type="match status" value="1"/>
</dbReference>
<evidence type="ECO:0000256" key="1">
    <source>
        <dbReference type="ARBA" id="ARBA00022478"/>
    </source>
</evidence>